<name>A0A6L3ZJC1_9FLAO</name>
<feature type="transmembrane region" description="Helical" evidence="1">
    <location>
        <begin position="310"/>
        <end position="327"/>
    </location>
</feature>
<feature type="transmembrane region" description="Helical" evidence="1">
    <location>
        <begin position="7"/>
        <end position="27"/>
    </location>
</feature>
<gene>
    <name evidence="2" type="ORF">F8C82_04440</name>
</gene>
<dbReference type="EMBL" id="WBVQ01000001">
    <property type="protein sequence ID" value="KAB2817658.1"/>
    <property type="molecule type" value="Genomic_DNA"/>
</dbReference>
<keyword evidence="1" id="KW-0812">Transmembrane</keyword>
<proteinExistence type="predicted"/>
<evidence type="ECO:0008006" key="4">
    <source>
        <dbReference type="Google" id="ProtNLM"/>
    </source>
</evidence>
<reference evidence="2 3" key="1">
    <citation type="submission" date="2019-10" db="EMBL/GenBank/DDBJ databases">
        <title>Genome sequence of Phaeocystidibacter marisrubri JCM30614 (type strain).</title>
        <authorList>
            <person name="Bowman J.P."/>
        </authorList>
    </citation>
    <scope>NUCLEOTIDE SEQUENCE [LARGE SCALE GENOMIC DNA]</scope>
    <source>
        <strain evidence="2 3">JCM 30614</strain>
    </source>
</reference>
<dbReference type="OrthoDB" id="1111222at2"/>
<dbReference type="Proteomes" id="UP000484164">
    <property type="component" value="Unassembled WGS sequence"/>
</dbReference>
<comment type="caution">
    <text evidence="2">The sequence shown here is derived from an EMBL/GenBank/DDBJ whole genome shotgun (WGS) entry which is preliminary data.</text>
</comment>
<keyword evidence="1" id="KW-1133">Transmembrane helix</keyword>
<sequence length="444" mass="51223">MKKSSVIVVSIVAIIIIATGAMLYSFYTSLEHSWSYPGYMDKQPYSNDLFQKLVERRSDTTVSESSPVAEWPIDSSNIGGTLVYYHDDYPYPSYEHMKDLDSLVRAGAHYANLSNGLNDILLWRFILYGDTTLLTRENLYYPTSLDSSRLLNQVNAIAQRLYNHRIPSDNVTLQLVDTDVSATFSYAVRNDTIRREEWHEGYIHKSVLDTLFPTAIVTSHVKGQTSSVTSFDIPREKGRIHIALIPAIFTNYALSNTENFEFASQYVQSWPVEMLVTDVYYPSFESDNQNNSTLGQSPLHFILSFPTLRWAWYLLLVSLLLFILFRTQRKERIVPVIKGRTNQSLEFAKSLGTLKFKTAGANKHGELGLEMYRQFRIWAKRRFRNNGSMDAEFKSHLIGMLPNQADRIETLFYLHHKCETMTHEVTTEDLSKIYSITRYIYSHV</sequence>
<evidence type="ECO:0000256" key="1">
    <source>
        <dbReference type="SAM" id="Phobius"/>
    </source>
</evidence>
<accession>A0A6L3ZJC1</accession>
<dbReference type="RefSeq" id="WP_151692346.1">
    <property type="nucleotide sequence ID" value="NZ_BMGX01000002.1"/>
</dbReference>
<dbReference type="AlphaFoldDB" id="A0A6L3ZJC1"/>
<organism evidence="2 3">
    <name type="scientific">Phaeocystidibacter marisrubri</name>
    <dbReference type="NCBI Taxonomy" id="1577780"/>
    <lineage>
        <taxon>Bacteria</taxon>
        <taxon>Pseudomonadati</taxon>
        <taxon>Bacteroidota</taxon>
        <taxon>Flavobacteriia</taxon>
        <taxon>Flavobacteriales</taxon>
        <taxon>Phaeocystidibacteraceae</taxon>
        <taxon>Phaeocystidibacter</taxon>
    </lineage>
</organism>
<keyword evidence="3" id="KW-1185">Reference proteome</keyword>
<evidence type="ECO:0000313" key="2">
    <source>
        <dbReference type="EMBL" id="KAB2817658.1"/>
    </source>
</evidence>
<keyword evidence="1" id="KW-0472">Membrane</keyword>
<protein>
    <recommendedName>
        <fullName evidence="4">DUF4350 domain-containing protein</fullName>
    </recommendedName>
</protein>
<evidence type="ECO:0000313" key="3">
    <source>
        <dbReference type="Proteomes" id="UP000484164"/>
    </source>
</evidence>